<proteinExistence type="predicted"/>
<gene>
    <name evidence="1" type="ORF">AcetOrient_orf02411</name>
</gene>
<reference evidence="1 2" key="1">
    <citation type="submission" date="2018-02" db="EMBL/GenBank/DDBJ databases">
        <title>Acetobacter orientalis genome.</title>
        <authorList>
            <person name="Nakashima N."/>
            <person name="Tamura T."/>
        </authorList>
    </citation>
    <scope>NUCLEOTIDE SEQUENCE [LARGE SCALE GENOMIC DNA]</scope>
    <source>
        <strain evidence="1 2">FAN1</strain>
    </source>
</reference>
<accession>A0A2Z5ZHN0</accession>
<dbReference type="AlphaFoldDB" id="A0A2Z5ZHN0"/>
<protein>
    <submittedName>
        <fullName evidence="1">Uncharacterized protein</fullName>
    </submittedName>
</protein>
<dbReference type="Proteomes" id="UP000270034">
    <property type="component" value="Chromosome"/>
</dbReference>
<evidence type="ECO:0000313" key="2">
    <source>
        <dbReference type="Proteomes" id="UP000270034"/>
    </source>
</evidence>
<organism evidence="1 2">
    <name type="scientific">Acetobacter orientalis</name>
    <dbReference type="NCBI Taxonomy" id="146474"/>
    <lineage>
        <taxon>Bacteria</taxon>
        <taxon>Pseudomonadati</taxon>
        <taxon>Pseudomonadota</taxon>
        <taxon>Alphaproteobacteria</taxon>
        <taxon>Acetobacterales</taxon>
        <taxon>Acetobacteraceae</taxon>
        <taxon>Acetobacter</taxon>
    </lineage>
</organism>
<evidence type="ECO:0000313" key="1">
    <source>
        <dbReference type="EMBL" id="BBC79946.1"/>
    </source>
</evidence>
<dbReference type="EMBL" id="AP018515">
    <property type="protein sequence ID" value="BBC79946.1"/>
    <property type="molecule type" value="Genomic_DNA"/>
</dbReference>
<name>A0A2Z5ZHN0_9PROT</name>
<sequence>MFLIQNNKSDVSIRQHIEWAQKRISRHAAIRLGTAWAVWSRNTV</sequence>
<dbReference type="KEGG" id="aot:AcetOri_orf02411"/>